<sequence>MKPSYNRIAAGVKAPTISMALMIVAKSIVSIPAE</sequence>
<accession>A0A1R3L0H4</accession>
<comment type="caution">
    <text evidence="1">The sequence shown here is derived from an EMBL/GenBank/DDBJ whole genome shotgun (WGS) entry which is preliminary data.</text>
</comment>
<gene>
    <name evidence="1" type="ORF">COLO4_02677</name>
</gene>
<dbReference type="AlphaFoldDB" id="A0A1R3L0H4"/>
<keyword evidence="2" id="KW-1185">Reference proteome</keyword>
<name>A0A1R3L0H4_9ROSI</name>
<evidence type="ECO:0000313" key="2">
    <source>
        <dbReference type="Proteomes" id="UP000187203"/>
    </source>
</evidence>
<organism evidence="1 2">
    <name type="scientific">Corchorus olitorius</name>
    <dbReference type="NCBI Taxonomy" id="93759"/>
    <lineage>
        <taxon>Eukaryota</taxon>
        <taxon>Viridiplantae</taxon>
        <taxon>Streptophyta</taxon>
        <taxon>Embryophyta</taxon>
        <taxon>Tracheophyta</taxon>
        <taxon>Spermatophyta</taxon>
        <taxon>Magnoliopsida</taxon>
        <taxon>eudicotyledons</taxon>
        <taxon>Gunneridae</taxon>
        <taxon>Pentapetalae</taxon>
        <taxon>rosids</taxon>
        <taxon>malvids</taxon>
        <taxon>Malvales</taxon>
        <taxon>Malvaceae</taxon>
        <taxon>Grewioideae</taxon>
        <taxon>Apeibeae</taxon>
        <taxon>Corchorus</taxon>
    </lineage>
</organism>
<evidence type="ECO:0000313" key="1">
    <source>
        <dbReference type="EMBL" id="OMP12855.1"/>
    </source>
</evidence>
<protein>
    <submittedName>
        <fullName evidence="1">Uncharacterized protein</fullName>
    </submittedName>
</protein>
<dbReference type="Proteomes" id="UP000187203">
    <property type="component" value="Unassembled WGS sequence"/>
</dbReference>
<proteinExistence type="predicted"/>
<reference evidence="2" key="1">
    <citation type="submission" date="2013-09" db="EMBL/GenBank/DDBJ databases">
        <title>Corchorus olitorius genome sequencing.</title>
        <authorList>
            <person name="Alam M."/>
            <person name="Haque M.S."/>
            <person name="Islam M.S."/>
            <person name="Emdad E.M."/>
            <person name="Islam M.M."/>
            <person name="Ahmed B."/>
            <person name="Halim A."/>
            <person name="Hossen Q.M.M."/>
            <person name="Hossain M.Z."/>
            <person name="Ahmed R."/>
            <person name="Khan M.M."/>
            <person name="Islam R."/>
            <person name="Rashid M.M."/>
            <person name="Khan S.A."/>
            <person name="Rahman M.S."/>
            <person name="Alam M."/>
            <person name="Yahiya A.S."/>
            <person name="Khan M.S."/>
            <person name="Azam M.S."/>
            <person name="Haque T."/>
            <person name="Lashkar M.Z.H."/>
            <person name="Akhand A.I."/>
            <person name="Morshed G."/>
            <person name="Roy S."/>
            <person name="Uddin K.S."/>
            <person name="Rabeya T."/>
            <person name="Hossain A.S."/>
            <person name="Chowdhury A."/>
            <person name="Snigdha A.R."/>
            <person name="Mortoza M.S."/>
            <person name="Matin S.A."/>
            <person name="Hoque S.M.E."/>
            <person name="Islam M.K."/>
            <person name="Roy D.K."/>
            <person name="Haider R."/>
            <person name="Moosa M.M."/>
            <person name="Elias S.M."/>
            <person name="Hasan A.M."/>
            <person name="Jahan S."/>
            <person name="Shafiuddin M."/>
            <person name="Mahmood N."/>
            <person name="Shommy N.S."/>
        </authorList>
    </citation>
    <scope>NUCLEOTIDE SEQUENCE [LARGE SCALE GENOMIC DNA]</scope>
    <source>
        <strain evidence="2">cv. O-4</strain>
    </source>
</reference>
<dbReference type="EMBL" id="AWUE01005801">
    <property type="protein sequence ID" value="OMP12855.1"/>
    <property type="molecule type" value="Genomic_DNA"/>
</dbReference>